<evidence type="ECO:0000256" key="4">
    <source>
        <dbReference type="ARBA" id="ARBA00022825"/>
    </source>
</evidence>
<evidence type="ECO:0000256" key="2">
    <source>
        <dbReference type="ARBA" id="ARBA00022670"/>
    </source>
</evidence>
<keyword evidence="4 5" id="KW-0720">Serine protease</keyword>
<reference evidence="8" key="1">
    <citation type="submission" date="2020-10" db="EMBL/GenBank/DDBJ databases">
        <authorList>
            <person name="Gilroy R."/>
        </authorList>
    </citation>
    <scope>NUCLEOTIDE SEQUENCE</scope>
    <source>
        <strain evidence="8">G3-3990</strain>
    </source>
</reference>
<evidence type="ECO:0000256" key="3">
    <source>
        <dbReference type="ARBA" id="ARBA00022801"/>
    </source>
</evidence>
<evidence type="ECO:0000259" key="7">
    <source>
        <dbReference type="SMART" id="SM00245"/>
    </source>
</evidence>
<proteinExistence type="inferred from homology"/>
<name>A0A9D9N3M2_9BACT</name>
<evidence type="ECO:0000256" key="5">
    <source>
        <dbReference type="RuleBase" id="RU004404"/>
    </source>
</evidence>
<dbReference type="Gene3D" id="3.90.226.10">
    <property type="entry name" value="2-enoyl-CoA Hydratase, Chain A, domain 1"/>
    <property type="match status" value="1"/>
</dbReference>
<dbReference type="Proteomes" id="UP000823641">
    <property type="component" value="Unassembled WGS sequence"/>
</dbReference>
<dbReference type="SUPFAM" id="SSF52096">
    <property type="entry name" value="ClpP/crotonase"/>
    <property type="match status" value="1"/>
</dbReference>
<dbReference type="GO" id="GO:0030288">
    <property type="term" value="C:outer membrane-bounded periplasmic space"/>
    <property type="evidence" value="ECO:0007669"/>
    <property type="project" value="TreeGrafter"/>
</dbReference>
<dbReference type="SUPFAM" id="SSF50156">
    <property type="entry name" value="PDZ domain-like"/>
    <property type="match status" value="1"/>
</dbReference>
<protein>
    <submittedName>
        <fullName evidence="8">S41 family peptidase</fullName>
    </submittedName>
</protein>
<dbReference type="Gene3D" id="2.30.42.10">
    <property type="match status" value="1"/>
</dbReference>
<keyword evidence="2 5" id="KW-0645">Protease</keyword>
<comment type="caution">
    <text evidence="8">The sequence shown here is derived from an EMBL/GenBank/DDBJ whole genome shotgun (WGS) entry which is preliminary data.</text>
</comment>
<dbReference type="GO" id="GO:0007165">
    <property type="term" value="P:signal transduction"/>
    <property type="evidence" value="ECO:0007669"/>
    <property type="project" value="TreeGrafter"/>
</dbReference>
<dbReference type="PANTHER" id="PTHR32060">
    <property type="entry name" value="TAIL-SPECIFIC PROTEASE"/>
    <property type="match status" value="1"/>
</dbReference>
<organism evidence="8 9">
    <name type="scientific">Candidatus Gallipaludibacter merdavium</name>
    <dbReference type="NCBI Taxonomy" id="2840839"/>
    <lineage>
        <taxon>Bacteria</taxon>
        <taxon>Pseudomonadati</taxon>
        <taxon>Bacteroidota</taxon>
        <taxon>Bacteroidia</taxon>
        <taxon>Bacteroidales</taxon>
        <taxon>Candidatus Gallipaludibacter</taxon>
    </lineage>
</organism>
<feature type="domain" description="PDZ" evidence="6">
    <location>
        <begin position="90"/>
        <end position="163"/>
    </location>
</feature>
<evidence type="ECO:0000256" key="1">
    <source>
        <dbReference type="ARBA" id="ARBA00009179"/>
    </source>
</evidence>
<dbReference type="PANTHER" id="PTHR32060:SF30">
    <property type="entry name" value="CARBOXY-TERMINAL PROCESSING PROTEASE CTPA"/>
    <property type="match status" value="1"/>
</dbReference>
<evidence type="ECO:0000313" key="9">
    <source>
        <dbReference type="Proteomes" id="UP000823641"/>
    </source>
</evidence>
<dbReference type="GO" id="GO:0004175">
    <property type="term" value="F:endopeptidase activity"/>
    <property type="evidence" value="ECO:0007669"/>
    <property type="project" value="TreeGrafter"/>
</dbReference>
<reference evidence="8" key="2">
    <citation type="journal article" date="2021" name="PeerJ">
        <title>Extensive microbial diversity within the chicken gut microbiome revealed by metagenomics and culture.</title>
        <authorList>
            <person name="Gilroy R."/>
            <person name="Ravi A."/>
            <person name="Getino M."/>
            <person name="Pursley I."/>
            <person name="Horton D.L."/>
            <person name="Alikhan N.F."/>
            <person name="Baker D."/>
            <person name="Gharbi K."/>
            <person name="Hall N."/>
            <person name="Watson M."/>
            <person name="Adriaenssens E.M."/>
            <person name="Foster-Nyarko E."/>
            <person name="Jarju S."/>
            <person name="Secka A."/>
            <person name="Antonio M."/>
            <person name="Oren A."/>
            <person name="Chaudhuri R.R."/>
            <person name="La Ragione R."/>
            <person name="Hildebrand F."/>
            <person name="Pallen M.J."/>
        </authorList>
    </citation>
    <scope>NUCLEOTIDE SEQUENCE</scope>
    <source>
        <strain evidence="8">G3-3990</strain>
    </source>
</reference>
<dbReference type="NCBIfam" id="TIGR00225">
    <property type="entry name" value="prc"/>
    <property type="match status" value="1"/>
</dbReference>
<dbReference type="CDD" id="cd06782">
    <property type="entry name" value="cpPDZ_CPP-like"/>
    <property type="match status" value="1"/>
</dbReference>
<accession>A0A9D9N3M2</accession>
<evidence type="ECO:0000313" key="8">
    <source>
        <dbReference type="EMBL" id="MBO8459241.1"/>
    </source>
</evidence>
<dbReference type="InterPro" id="IPR036034">
    <property type="entry name" value="PDZ_sf"/>
</dbReference>
<feature type="domain" description="Tail specific protease" evidence="7">
    <location>
        <begin position="165"/>
        <end position="357"/>
    </location>
</feature>
<dbReference type="CDD" id="cd07560">
    <property type="entry name" value="Peptidase_S41_CPP"/>
    <property type="match status" value="1"/>
</dbReference>
<comment type="similarity">
    <text evidence="1 5">Belongs to the peptidase S41A family.</text>
</comment>
<dbReference type="InterPro" id="IPR005151">
    <property type="entry name" value="Tail-specific_protease"/>
</dbReference>
<dbReference type="AlphaFoldDB" id="A0A9D9N3M2"/>
<dbReference type="Pfam" id="PF13180">
    <property type="entry name" value="PDZ_2"/>
    <property type="match status" value="1"/>
</dbReference>
<dbReference type="SMART" id="SM00228">
    <property type="entry name" value="PDZ"/>
    <property type="match status" value="1"/>
</dbReference>
<dbReference type="InterPro" id="IPR004447">
    <property type="entry name" value="Peptidase_S41A"/>
</dbReference>
<dbReference type="Pfam" id="PF03572">
    <property type="entry name" value="Peptidase_S41"/>
    <property type="match status" value="1"/>
</dbReference>
<evidence type="ECO:0000259" key="6">
    <source>
        <dbReference type="SMART" id="SM00228"/>
    </source>
</evidence>
<dbReference type="InterPro" id="IPR001478">
    <property type="entry name" value="PDZ"/>
</dbReference>
<dbReference type="GO" id="GO:0006508">
    <property type="term" value="P:proteolysis"/>
    <property type="evidence" value="ECO:0007669"/>
    <property type="project" value="UniProtKB-KW"/>
</dbReference>
<keyword evidence="3 5" id="KW-0378">Hydrolase</keyword>
<sequence>MGTLCMLWVMLMPLFAQQISRESQERLMMQQRKLAFLLNVVENLYVDTVDIQSVTDDAIVSVLEELDPHSAYIPKDEVQRANEALEGSFSGIGVQFQMLEDTLFVIQTISGCPAEKVGVFPGDRIVMVEDTVIAGVKMPTSAIMKRLRGPKGSTVRVKVKRDGVEDLIEFAIVRDKIPINSLDAAYLVAPGIGYLKTNNFGATTLDEVHDAWKKLQKQGAKKMIVDLQGNGGGYLTAAIEMADDFLEKDRIIVYTQGEHQARSVAKSTERGIFEKGPLVILVDEFSASASEIVSGAVQDWDRGVIIGRRTFGKGLVQRQMLMPDGSALRLTTARYYTPTGRCIQKPYKGVDYQKDLMERQQHGELMHADSIHFPDSLKYSTLLNARTVYGGGGIMPDIFIPVDTNRYTDYHRNLMAKGVLNRFCVLYVDQHREELKRQYKHFEQYKEDFHVTDEMLGNLKVMGEKEKVEFDEKQFDQSKRLIQLQIKALIARDIWEDQCYYEIMNEENDALKKALEILSTEDMYENALKRK</sequence>
<dbReference type="InterPro" id="IPR029045">
    <property type="entry name" value="ClpP/crotonase-like_dom_sf"/>
</dbReference>
<dbReference type="GO" id="GO:0008236">
    <property type="term" value="F:serine-type peptidase activity"/>
    <property type="evidence" value="ECO:0007669"/>
    <property type="project" value="UniProtKB-KW"/>
</dbReference>
<dbReference type="Gene3D" id="3.30.750.44">
    <property type="match status" value="1"/>
</dbReference>
<dbReference type="EMBL" id="JADIMG010000030">
    <property type="protein sequence ID" value="MBO8459241.1"/>
    <property type="molecule type" value="Genomic_DNA"/>
</dbReference>
<gene>
    <name evidence="8" type="ORF">IAA73_02770</name>
</gene>
<dbReference type="SMART" id="SM00245">
    <property type="entry name" value="TSPc"/>
    <property type="match status" value="1"/>
</dbReference>